<comment type="caution">
    <text evidence="2">The sequence shown here is derived from an EMBL/GenBank/DDBJ whole genome shotgun (WGS) entry which is preliminary data.</text>
</comment>
<name>A0A9Q3FT29_9BASI</name>
<reference evidence="2" key="1">
    <citation type="submission" date="2021-03" db="EMBL/GenBank/DDBJ databases">
        <title>Draft genome sequence of rust myrtle Austropuccinia psidii MF-1, a brazilian biotype.</title>
        <authorList>
            <person name="Quecine M.C."/>
            <person name="Pachon D.M.R."/>
            <person name="Bonatelli M.L."/>
            <person name="Correr F.H."/>
            <person name="Franceschini L.M."/>
            <person name="Leite T.F."/>
            <person name="Margarido G.R.A."/>
            <person name="Almeida C.A."/>
            <person name="Ferrarezi J.A."/>
            <person name="Labate C.A."/>
        </authorList>
    </citation>
    <scope>NUCLEOTIDE SEQUENCE</scope>
    <source>
        <strain evidence="2">MF-1</strain>
    </source>
</reference>
<dbReference type="EMBL" id="AVOT02049361">
    <property type="protein sequence ID" value="MBW0544519.1"/>
    <property type="molecule type" value="Genomic_DNA"/>
</dbReference>
<dbReference type="AlphaFoldDB" id="A0A9Q3FT29"/>
<evidence type="ECO:0000313" key="2">
    <source>
        <dbReference type="EMBL" id="MBW0544519.1"/>
    </source>
</evidence>
<proteinExistence type="predicted"/>
<gene>
    <name evidence="2" type="ORF">O181_084234</name>
</gene>
<evidence type="ECO:0000313" key="3">
    <source>
        <dbReference type="Proteomes" id="UP000765509"/>
    </source>
</evidence>
<organism evidence="2 3">
    <name type="scientific">Austropuccinia psidii MF-1</name>
    <dbReference type="NCBI Taxonomy" id="1389203"/>
    <lineage>
        <taxon>Eukaryota</taxon>
        <taxon>Fungi</taxon>
        <taxon>Dikarya</taxon>
        <taxon>Basidiomycota</taxon>
        <taxon>Pucciniomycotina</taxon>
        <taxon>Pucciniomycetes</taxon>
        <taxon>Pucciniales</taxon>
        <taxon>Sphaerophragmiaceae</taxon>
        <taxon>Austropuccinia</taxon>
    </lineage>
</organism>
<evidence type="ECO:0000256" key="1">
    <source>
        <dbReference type="SAM" id="MobiDB-lite"/>
    </source>
</evidence>
<keyword evidence="3" id="KW-1185">Reference proteome</keyword>
<feature type="region of interest" description="Disordered" evidence="1">
    <location>
        <begin position="144"/>
        <end position="169"/>
    </location>
</feature>
<sequence>MAYKTPIHSSTGKTPAILEKGWSPRITYDTLKKDLVDTHPKACSSKIILEKARNHANRCMKDSFRYAKRDGKKIHKPPNFKVGDLVLVSTLSFNNIKGPKNIKYSSEGPFMIRELHGCSSVQIELTGELMKKHPAFPVGLIKTDSSSDKASIPLRNKPPLEIPPLKEGE</sequence>
<protein>
    <submittedName>
        <fullName evidence="2">Uncharacterized protein</fullName>
    </submittedName>
</protein>
<dbReference type="OrthoDB" id="8892477at2759"/>
<dbReference type="Proteomes" id="UP000765509">
    <property type="component" value="Unassembled WGS sequence"/>
</dbReference>
<accession>A0A9Q3FT29</accession>